<dbReference type="EMBL" id="FN655708">
    <property type="protein sequence ID" value="CBY39934.1"/>
    <property type="molecule type" value="Genomic_DNA"/>
</dbReference>
<organism evidence="1">
    <name type="scientific">Oikopleura dioica</name>
    <name type="common">Tunicate</name>
    <dbReference type="NCBI Taxonomy" id="34765"/>
    <lineage>
        <taxon>Eukaryota</taxon>
        <taxon>Metazoa</taxon>
        <taxon>Chordata</taxon>
        <taxon>Tunicata</taxon>
        <taxon>Appendicularia</taxon>
        <taxon>Copelata</taxon>
        <taxon>Oikopleuridae</taxon>
        <taxon>Oikopleura</taxon>
    </lineage>
</organism>
<dbReference type="AlphaFoldDB" id="E4YWU9"/>
<protein>
    <submittedName>
        <fullName evidence="1">Uncharacterized protein</fullName>
    </submittedName>
</protein>
<accession>E4YWU9</accession>
<dbReference type="Proteomes" id="UP000011014">
    <property type="component" value="Unassembled WGS sequence"/>
</dbReference>
<reference evidence="1" key="1">
    <citation type="journal article" date="2010" name="Science">
        <title>Plasticity of animal genome architecture unmasked by rapid evolution of a pelagic tunicate.</title>
        <authorList>
            <person name="Denoeud F."/>
            <person name="Henriet S."/>
            <person name="Mungpakdee S."/>
            <person name="Aury J.M."/>
            <person name="Da Silva C."/>
            <person name="Brinkmann H."/>
            <person name="Mikhaleva J."/>
            <person name="Olsen L.C."/>
            <person name="Jubin C."/>
            <person name="Canestro C."/>
            <person name="Bouquet J.M."/>
            <person name="Danks G."/>
            <person name="Poulain J."/>
            <person name="Campsteijn C."/>
            <person name="Adamski M."/>
            <person name="Cross I."/>
            <person name="Yadetie F."/>
            <person name="Muffato M."/>
            <person name="Louis A."/>
            <person name="Butcher S."/>
            <person name="Tsagkogeorga G."/>
            <person name="Konrad A."/>
            <person name="Singh S."/>
            <person name="Jensen M.F."/>
            <person name="Cong E.H."/>
            <person name="Eikeseth-Otteraa H."/>
            <person name="Noel B."/>
            <person name="Anthouard V."/>
            <person name="Porcel B.M."/>
            <person name="Kachouri-Lafond R."/>
            <person name="Nishino A."/>
            <person name="Ugolini M."/>
            <person name="Chourrout P."/>
            <person name="Nishida H."/>
            <person name="Aasland R."/>
            <person name="Huzurbazar S."/>
            <person name="Westhof E."/>
            <person name="Delsuc F."/>
            <person name="Lehrach H."/>
            <person name="Reinhardt R."/>
            <person name="Weissenbach J."/>
            <person name="Roy S.W."/>
            <person name="Artiguenave F."/>
            <person name="Postlethwait J.H."/>
            <person name="Manak J.R."/>
            <person name="Thompson E.M."/>
            <person name="Jaillon O."/>
            <person name="Du Pasquier L."/>
            <person name="Boudinot P."/>
            <person name="Liberles D.A."/>
            <person name="Volff J.N."/>
            <person name="Philippe H."/>
            <person name="Lenhard B."/>
            <person name="Roest Crollius H."/>
            <person name="Wincker P."/>
            <person name="Chourrout D."/>
        </authorList>
    </citation>
    <scope>NUCLEOTIDE SEQUENCE [LARGE SCALE GENOMIC DNA]</scope>
</reference>
<gene>
    <name evidence="1" type="ORF">GSOID_T00020538001</name>
</gene>
<proteinExistence type="predicted"/>
<name>E4YWU9_OIKDI</name>
<evidence type="ECO:0000313" key="1">
    <source>
        <dbReference type="EMBL" id="CBY39934.1"/>
    </source>
</evidence>
<sequence>MYAIRPLRIGARIQRIPRRTFTNVAVLLTRYLIGEYIDRPRSTLINAKQAVEIKVKELSTIPHARQHHESIGKDVFRKKNDEIGSKSVEISMSAARIKLSIAYKEYAWMKKYRIEREKTKAKKRKEIIVLHPI</sequence>